<dbReference type="EMBL" id="FNRY01000001">
    <property type="protein sequence ID" value="SEB51983.1"/>
    <property type="molecule type" value="Genomic_DNA"/>
</dbReference>
<dbReference type="Gene3D" id="3.40.50.720">
    <property type="entry name" value="NAD(P)-binding Rossmann-like Domain"/>
    <property type="match status" value="1"/>
</dbReference>
<dbReference type="InterPro" id="IPR001509">
    <property type="entry name" value="Epimerase_deHydtase"/>
</dbReference>
<dbReference type="Proteomes" id="UP000199183">
    <property type="component" value="Unassembled WGS sequence"/>
</dbReference>
<evidence type="ECO:0000313" key="3">
    <source>
        <dbReference type="Proteomes" id="UP000199183"/>
    </source>
</evidence>
<dbReference type="STRING" id="640635.SAMN04489806_0955"/>
<sequence length="315" mass="33212">MRAIILGGTGAIGGATALRLASRGWDVDVTGRHANAMPGELRDAGVAFHAIDRADTGEIATLMGEGAELLVDAVAYSARDVRALLPVMSSAASTVLISSRAVYVDSVGRHINGDERPRFELPIREDNRTLPPAGDEVSPFTREGYAPSKVAAENTALDSGLPVTVIRPSKVHGRWARNPRTRSFVTRMLRGEPVIALADRGESVDHLTAAVNTAALIETVALRPGRRILNSADPDGPTAAQIVAAVGEHLGWSGRLDLLPAGADGGEHPWHAAHPIVLDTSASLDLGYRPIGTAIELLGDEAHWCADVVRHETSG</sequence>
<name>A0A1H4K0N8_9MICO</name>
<organism evidence="2 3">
    <name type="scientific">Paramicrobacterium humi</name>
    <dbReference type="NCBI Taxonomy" id="640635"/>
    <lineage>
        <taxon>Bacteria</taxon>
        <taxon>Bacillati</taxon>
        <taxon>Actinomycetota</taxon>
        <taxon>Actinomycetes</taxon>
        <taxon>Micrococcales</taxon>
        <taxon>Microbacteriaceae</taxon>
        <taxon>Paramicrobacterium</taxon>
    </lineage>
</organism>
<proteinExistence type="predicted"/>
<dbReference type="Pfam" id="PF01370">
    <property type="entry name" value="Epimerase"/>
    <property type="match status" value="1"/>
</dbReference>
<reference evidence="2 3" key="1">
    <citation type="submission" date="2016-10" db="EMBL/GenBank/DDBJ databases">
        <authorList>
            <person name="de Groot N.N."/>
        </authorList>
    </citation>
    <scope>NUCLEOTIDE SEQUENCE [LARGE SCALE GENOMIC DNA]</scope>
    <source>
        <strain evidence="2 3">DSM 21799</strain>
    </source>
</reference>
<keyword evidence="3" id="KW-1185">Reference proteome</keyword>
<dbReference type="InterPro" id="IPR036291">
    <property type="entry name" value="NAD(P)-bd_dom_sf"/>
</dbReference>
<dbReference type="AlphaFoldDB" id="A0A1H4K0N8"/>
<evidence type="ECO:0000259" key="1">
    <source>
        <dbReference type="Pfam" id="PF01370"/>
    </source>
</evidence>
<accession>A0A1H4K0N8</accession>
<evidence type="ECO:0000313" key="2">
    <source>
        <dbReference type="EMBL" id="SEB51983.1"/>
    </source>
</evidence>
<dbReference type="SUPFAM" id="SSF51735">
    <property type="entry name" value="NAD(P)-binding Rossmann-fold domains"/>
    <property type="match status" value="1"/>
</dbReference>
<feature type="domain" description="NAD-dependent epimerase/dehydratase" evidence="1">
    <location>
        <begin position="4"/>
        <end position="81"/>
    </location>
</feature>
<dbReference type="PANTHER" id="PTHR43245:SF13">
    <property type="entry name" value="UDP-D-APIOSE_UDP-D-XYLOSE SYNTHASE 2"/>
    <property type="match status" value="1"/>
</dbReference>
<dbReference type="RefSeq" id="WP_091186778.1">
    <property type="nucleotide sequence ID" value="NZ_FNRY01000001.1"/>
</dbReference>
<dbReference type="PANTHER" id="PTHR43245">
    <property type="entry name" value="BIFUNCTIONAL POLYMYXIN RESISTANCE PROTEIN ARNA"/>
    <property type="match status" value="1"/>
</dbReference>
<dbReference type="OrthoDB" id="4820988at2"/>
<gene>
    <name evidence="2" type="ORF">SAMN04489806_0955</name>
</gene>
<dbReference type="InterPro" id="IPR050177">
    <property type="entry name" value="Lipid_A_modif_metabolic_enz"/>
</dbReference>
<protein>
    <submittedName>
        <fullName evidence="2">Nucleoside-diphosphate-sugar epimerase</fullName>
    </submittedName>
</protein>